<evidence type="ECO:0000256" key="9">
    <source>
        <dbReference type="ARBA" id="ARBA00023065"/>
    </source>
</evidence>
<dbReference type="NCBIfam" id="NF001454">
    <property type="entry name" value="PRK00315.1"/>
    <property type="match status" value="1"/>
</dbReference>
<evidence type="ECO:0000256" key="7">
    <source>
        <dbReference type="ARBA" id="ARBA00022958"/>
    </source>
</evidence>
<keyword evidence="4 11" id="KW-0812">Transmembrane</keyword>
<evidence type="ECO:0000256" key="6">
    <source>
        <dbReference type="ARBA" id="ARBA00022840"/>
    </source>
</evidence>
<dbReference type="PANTHER" id="PTHR30042:SF2">
    <property type="entry name" value="POTASSIUM-TRANSPORTING ATPASE KDPC SUBUNIT"/>
    <property type="match status" value="1"/>
</dbReference>
<dbReference type="RefSeq" id="WP_116967870.1">
    <property type="nucleotide sequence ID" value="NZ_WMOF01000013.1"/>
</dbReference>
<evidence type="ECO:0000256" key="4">
    <source>
        <dbReference type="ARBA" id="ARBA00022692"/>
    </source>
</evidence>
<dbReference type="InterPro" id="IPR003820">
    <property type="entry name" value="KdpC"/>
</dbReference>
<keyword evidence="7 11" id="KW-0630">Potassium</keyword>
<evidence type="ECO:0000256" key="10">
    <source>
        <dbReference type="ARBA" id="ARBA00023136"/>
    </source>
</evidence>
<evidence type="ECO:0000256" key="3">
    <source>
        <dbReference type="ARBA" id="ARBA00022538"/>
    </source>
</evidence>
<dbReference type="GO" id="GO:0005886">
    <property type="term" value="C:plasma membrane"/>
    <property type="evidence" value="ECO:0007669"/>
    <property type="project" value="UniProtKB-SubCell"/>
</dbReference>
<gene>
    <name evidence="11 13" type="primary">kdpC</name>
    <name evidence="13" type="ORF">ETE84_21905</name>
</gene>
<organism evidence="13">
    <name type="scientific">Klebsiella quasipneumoniae</name>
    <dbReference type="NCBI Taxonomy" id="1463165"/>
    <lineage>
        <taxon>Bacteria</taxon>
        <taxon>Pseudomonadati</taxon>
        <taxon>Pseudomonadota</taxon>
        <taxon>Gammaproteobacteria</taxon>
        <taxon>Enterobacterales</taxon>
        <taxon>Enterobacteriaceae</taxon>
        <taxon>Klebsiella/Raoultella group</taxon>
        <taxon>Klebsiella</taxon>
        <taxon>Klebsiella pneumoniae complex</taxon>
    </lineage>
</organism>
<dbReference type="GO" id="GO:0008556">
    <property type="term" value="F:P-type potassium transmembrane transporter activity"/>
    <property type="evidence" value="ECO:0007669"/>
    <property type="project" value="InterPro"/>
</dbReference>
<dbReference type="Pfam" id="PF02669">
    <property type="entry name" value="KdpC"/>
    <property type="match status" value="1"/>
</dbReference>
<dbReference type="HAMAP" id="MF_00276">
    <property type="entry name" value="KdpC"/>
    <property type="match status" value="1"/>
</dbReference>
<evidence type="ECO:0000256" key="8">
    <source>
        <dbReference type="ARBA" id="ARBA00022989"/>
    </source>
</evidence>
<dbReference type="NCBIfam" id="TIGR00681">
    <property type="entry name" value="kdpC"/>
    <property type="match status" value="1"/>
</dbReference>
<dbReference type="EMBL" id="SDCO01000016">
    <property type="protein sequence ID" value="TCX59218.1"/>
    <property type="molecule type" value="Genomic_DNA"/>
</dbReference>
<accession>A0A483K8Y4</accession>
<keyword evidence="5 11" id="KW-0547">Nucleotide-binding</keyword>
<comment type="subunit">
    <text evidence="11">The system is composed of three essential subunits: KdpA, KdpB and KdpC.</text>
</comment>
<comment type="subcellular location">
    <subcellularLocation>
        <location evidence="11">Cell membrane</location>
        <topology evidence="11">Single-pass membrane protein</topology>
    </subcellularLocation>
</comment>
<keyword evidence="6 11" id="KW-0067">ATP-binding</keyword>
<evidence type="ECO:0000313" key="13">
    <source>
        <dbReference type="EMBL" id="TCX59218.1"/>
    </source>
</evidence>
<comment type="function">
    <text evidence="11">Part of the high-affinity ATP-driven potassium transport (or Kdp) system, which catalyzes the hydrolysis of ATP coupled with the electrogenic transport of potassium into the cytoplasm. This subunit acts as a catalytic chaperone that increases the ATP-binding affinity of the ATP-hydrolyzing subunit KdpB by the formation of a transient KdpB/KdpC/ATP ternary complex.</text>
</comment>
<comment type="caution">
    <text evidence="13">The sequence shown here is derived from an EMBL/GenBank/DDBJ whole genome shotgun (WGS) entry which is preliminary data.</text>
</comment>
<evidence type="ECO:0000256" key="11">
    <source>
        <dbReference type="HAMAP-Rule" id="MF_00276"/>
    </source>
</evidence>
<dbReference type="AlphaFoldDB" id="A0A483K8Y4"/>
<dbReference type="GO" id="GO:0005524">
    <property type="term" value="F:ATP binding"/>
    <property type="evidence" value="ECO:0007669"/>
    <property type="project" value="UniProtKB-UniRule"/>
</dbReference>
<keyword evidence="3 11" id="KW-0633">Potassium transport</keyword>
<dbReference type="PANTHER" id="PTHR30042">
    <property type="entry name" value="POTASSIUM-TRANSPORTING ATPASE C CHAIN"/>
    <property type="match status" value="1"/>
</dbReference>
<keyword evidence="9 11" id="KW-0406">Ion transport</keyword>
<evidence type="ECO:0000256" key="2">
    <source>
        <dbReference type="ARBA" id="ARBA00022475"/>
    </source>
</evidence>
<evidence type="ECO:0000256" key="5">
    <source>
        <dbReference type="ARBA" id="ARBA00022741"/>
    </source>
</evidence>
<keyword evidence="13" id="KW-0378">Hydrolase</keyword>
<sequence length="191" mass="20348">MTILRPAISLFVVLTLLVGVGYPLLTTGLAQWWFPSASKGSLIVHNGEVRGSALIGQNFTRPDYFQGRPSATGDKPYNGLASSGSNQAGSNPALDEAVKQRVADLRKANPDASATVPVDLVTASGSGLDPQISPAAAMWQAPRVAKARNLPEAEVKRLIDENTDKPLLYFIGEPVVNVLQLNMALDSLQKK</sequence>
<feature type="compositionally biased region" description="Polar residues" evidence="12">
    <location>
        <begin position="80"/>
        <end position="90"/>
    </location>
</feature>
<proteinExistence type="inferred from homology"/>
<evidence type="ECO:0000256" key="1">
    <source>
        <dbReference type="ARBA" id="ARBA00022448"/>
    </source>
</evidence>
<feature type="region of interest" description="Disordered" evidence="12">
    <location>
        <begin position="65"/>
        <end position="92"/>
    </location>
</feature>
<keyword evidence="2 11" id="KW-1003">Cell membrane</keyword>
<protein>
    <recommendedName>
        <fullName evidence="11">Potassium-transporting ATPase KdpC subunit</fullName>
    </recommendedName>
    <alternativeName>
        <fullName evidence="11">ATP phosphohydrolase [potassium-transporting] C chain</fullName>
    </alternativeName>
    <alternativeName>
        <fullName evidence="11">Potassium-binding and translocating subunit C</fullName>
    </alternativeName>
    <alternativeName>
        <fullName evidence="11">Potassium-translocating ATPase C chain</fullName>
    </alternativeName>
</protein>
<comment type="similarity">
    <text evidence="11">Belongs to the KdpC family.</text>
</comment>
<keyword evidence="1 11" id="KW-0813">Transport</keyword>
<keyword evidence="10 11" id="KW-0472">Membrane</keyword>
<dbReference type="GO" id="GO:0016787">
    <property type="term" value="F:hydrolase activity"/>
    <property type="evidence" value="ECO:0007669"/>
    <property type="project" value="UniProtKB-KW"/>
</dbReference>
<evidence type="ECO:0000256" key="12">
    <source>
        <dbReference type="SAM" id="MobiDB-lite"/>
    </source>
</evidence>
<dbReference type="PIRSF" id="PIRSF001296">
    <property type="entry name" value="K_ATPase_KdpC"/>
    <property type="match status" value="1"/>
</dbReference>
<name>A0A483K8Y4_9ENTR</name>
<reference evidence="13" key="1">
    <citation type="submission" date="2019-01" db="EMBL/GenBank/DDBJ databases">
        <authorList>
            <person name="Lista F."/>
            <person name="Anselmo A."/>
        </authorList>
    </citation>
    <scope>NUCLEOTIDE SEQUENCE</scope>
    <source>
        <strain evidence="13">8S</strain>
    </source>
</reference>
<keyword evidence="8 11" id="KW-1133">Transmembrane helix</keyword>